<accession>A0ABN0QN70</accession>
<evidence type="ECO:0000313" key="2">
    <source>
        <dbReference type="Proteomes" id="UP000020681"/>
    </source>
</evidence>
<keyword evidence="2" id="KW-1185">Reference proteome</keyword>
<proteinExistence type="predicted"/>
<comment type="caution">
    <text evidence="1">The sequence shown here is derived from an EMBL/GenBank/DDBJ whole genome shotgun (WGS) entry which is preliminary data.</text>
</comment>
<reference evidence="1 2" key="1">
    <citation type="submission" date="2014-01" db="EMBL/GenBank/DDBJ databases">
        <authorList>
            <person name="Dobos K."/>
            <person name="Lenaerts A."/>
            <person name="Ordway D."/>
            <person name="DeGroote M.A."/>
            <person name="Parker T."/>
            <person name="Sizemore C."/>
            <person name="Tallon L.J."/>
            <person name="Sadzewicz L.K."/>
            <person name="Sengamalay N."/>
            <person name="Fraser C.M."/>
            <person name="Hine E."/>
            <person name="Shefchek K.A."/>
            <person name="Das S.P."/>
            <person name="Tettelin H."/>
        </authorList>
    </citation>
    <scope>NUCLEOTIDE SEQUENCE [LARGE SCALE GENOMIC DNA]</scope>
    <source>
        <strain evidence="1 2">Harvey</strain>
    </source>
</reference>
<organism evidence="1 2">
    <name type="scientific">Mycobacterium ulcerans str. Harvey</name>
    <dbReference type="NCBI Taxonomy" id="1299332"/>
    <lineage>
        <taxon>Bacteria</taxon>
        <taxon>Bacillati</taxon>
        <taxon>Actinomycetota</taxon>
        <taxon>Actinomycetes</taxon>
        <taxon>Mycobacteriales</taxon>
        <taxon>Mycobacteriaceae</taxon>
        <taxon>Mycobacterium</taxon>
        <taxon>Mycobacterium ulcerans group</taxon>
    </lineage>
</organism>
<evidence type="ECO:0000313" key="1">
    <source>
        <dbReference type="EMBL" id="EUA86125.1"/>
    </source>
</evidence>
<sequence>MPSFLRCTRVRRSSLRCFFLDMRLRRFLITEPMKSAI</sequence>
<name>A0ABN0QN70_MYCUL</name>
<dbReference type="Proteomes" id="UP000020681">
    <property type="component" value="Unassembled WGS sequence"/>
</dbReference>
<gene>
    <name evidence="1" type="ORF">I551_7452</name>
</gene>
<dbReference type="EMBL" id="JAOL01000182">
    <property type="protein sequence ID" value="EUA86125.1"/>
    <property type="molecule type" value="Genomic_DNA"/>
</dbReference>
<protein>
    <submittedName>
        <fullName evidence="1">Uncharacterized protein</fullName>
    </submittedName>
</protein>